<comment type="similarity">
    <text evidence="1">Belongs to the ABC transporter superfamily.</text>
</comment>
<keyword evidence="4" id="KW-0067">ATP-binding</keyword>
<name>A0A0E9NDZ7_SAICN</name>
<dbReference type="InterPro" id="IPR027417">
    <property type="entry name" value="P-loop_NTPase"/>
</dbReference>
<feature type="region of interest" description="Disordered" evidence="5">
    <location>
        <begin position="305"/>
        <end position="325"/>
    </location>
</feature>
<sequence>MTVRQFASTARRGLLSRRLLLGTVRFNSTATATATAQPSTATASAPPAESLIRLTNASIYRLGQTEAPLFQDLTWHLSTNETWAIIGPVGSGRSTLFTALQGKLRVLPAASFKYDFIRRLEEKNDGRDLWPSQLIKVVSFETTASTAAYMQERYHSYRDEDDLTLRQWVKTRDADATDADIQDAAQKLGLSHLLDGSLMNLSNGQSRRARILEALLAKPEILLLDEPFMGLDPDQRRTVSKVLRDLAETGETKVILSLRTMDRVPSWVTHTLQLSGRGKIGHIGPVEDMPTLAPEVVEEQVTIKPTKPASCRPTPGPAPSATPPVELKNVTVTHRSLQILKNISWTIHPGSRWALLGSNGSGKTTLLALILGDHPQCYSQDISMFGRRRGTGETLWSVQREIGHVSPEVHNHFPRDMRVLEAVFGGWYENRYVAKSSVTPKQKDAARALLEEFGLQGLEDKEFGNLSTGEQRLVLICRALITRPKLLILDEPFQGMDEGMVSKCKKWLDEKLGEEQALVFVTHVQEEVAGCIDRVVRLDKGEVVEMK</sequence>
<feature type="domain" description="ABC transporter" evidence="6">
    <location>
        <begin position="52"/>
        <end position="313"/>
    </location>
</feature>
<dbReference type="STRING" id="698492.A0A0E9NDZ7"/>
<dbReference type="Gene3D" id="3.40.50.300">
    <property type="entry name" value="P-loop containing nucleotide triphosphate hydrolases"/>
    <property type="match status" value="2"/>
</dbReference>
<proteinExistence type="inferred from homology"/>
<dbReference type="PANTHER" id="PTHR43117:SF4">
    <property type="entry name" value="OSMOPROTECTANT IMPORT ATP-BINDING PROTEIN OSMV"/>
    <property type="match status" value="1"/>
</dbReference>
<dbReference type="RefSeq" id="XP_019027230.1">
    <property type="nucleotide sequence ID" value="XM_019171449.1"/>
</dbReference>
<feature type="domain" description="ABC transporter" evidence="6">
    <location>
        <begin position="325"/>
        <end position="546"/>
    </location>
</feature>
<protein>
    <recommendedName>
        <fullName evidence="6">ABC transporter domain-containing protein</fullName>
    </recommendedName>
</protein>
<evidence type="ECO:0000256" key="3">
    <source>
        <dbReference type="ARBA" id="ARBA00022741"/>
    </source>
</evidence>
<evidence type="ECO:0000256" key="2">
    <source>
        <dbReference type="ARBA" id="ARBA00022448"/>
    </source>
</evidence>
<dbReference type="Proteomes" id="UP000033140">
    <property type="component" value="Unassembled WGS sequence"/>
</dbReference>
<accession>A0A0E9NDZ7</accession>
<dbReference type="GO" id="GO:0055085">
    <property type="term" value="P:transmembrane transport"/>
    <property type="evidence" value="ECO:0007669"/>
    <property type="project" value="InterPro"/>
</dbReference>
<evidence type="ECO:0000256" key="4">
    <source>
        <dbReference type="ARBA" id="ARBA00022840"/>
    </source>
</evidence>
<dbReference type="InterPro" id="IPR003593">
    <property type="entry name" value="AAA+_ATPase"/>
</dbReference>
<evidence type="ECO:0000256" key="5">
    <source>
        <dbReference type="SAM" id="MobiDB-lite"/>
    </source>
</evidence>
<dbReference type="OrthoDB" id="10255969at2759"/>
<reference evidence="7 8" key="2">
    <citation type="journal article" date="2014" name="J. Gen. Appl. Microbiol.">
        <title>The early diverging ascomycetous budding yeast Saitoella complicata has three histone deacetylases belonging to the Clr6, Hos2, and Rpd3 lineages.</title>
        <authorList>
            <person name="Nishida H."/>
            <person name="Matsumoto T."/>
            <person name="Kondo S."/>
            <person name="Hamamoto M."/>
            <person name="Yoshikawa H."/>
        </authorList>
    </citation>
    <scope>NUCLEOTIDE SEQUENCE [LARGE SCALE GENOMIC DNA]</scope>
    <source>
        <strain evidence="7 8">NRRL Y-17804</strain>
    </source>
</reference>
<reference evidence="7 8" key="1">
    <citation type="journal article" date="2011" name="J. Gen. Appl. Microbiol.">
        <title>Draft genome sequencing of the enigmatic yeast Saitoella complicata.</title>
        <authorList>
            <person name="Nishida H."/>
            <person name="Hamamoto M."/>
            <person name="Sugiyama J."/>
        </authorList>
    </citation>
    <scope>NUCLEOTIDE SEQUENCE [LARGE SCALE GENOMIC DNA]</scope>
    <source>
        <strain evidence="7 8">NRRL Y-17804</strain>
    </source>
</reference>
<dbReference type="OMA" id="WEIKKHI"/>
<dbReference type="PROSITE" id="PS50893">
    <property type="entry name" value="ABC_TRANSPORTER_2"/>
    <property type="match status" value="2"/>
</dbReference>
<dbReference type="GO" id="GO:0016020">
    <property type="term" value="C:membrane"/>
    <property type="evidence" value="ECO:0007669"/>
    <property type="project" value="InterPro"/>
</dbReference>
<dbReference type="InterPro" id="IPR015856">
    <property type="entry name" value="ABC_transpr_CbiO/EcfA_su"/>
</dbReference>
<dbReference type="InterPro" id="IPR003439">
    <property type="entry name" value="ABC_transporter-like_ATP-bd"/>
</dbReference>
<dbReference type="SUPFAM" id="SSF52540">
    <property type="entry name" value="P-loop containing nucleoside triphosphate hydrolases"/>
    <property type="match status" value="2"/>
</dbReference>
<dbReference type="CDD" id="cd03225">
    <property type="entry name" value="ABC_cobalt_CbiO_domain1"/>
    <property type="match status" value="1"/>
</dbReference>
<evidence type="ECO:0000313" key="8">
    <source>
        <dbReference type="Proteomes" id="UP000033140"/>
    </source>
</evidence>
<evidence type="ECO:0000259" key="6">
    <source>
        <dbReference type="PROSITE" id="PS50893"/>
    </source>
</evidence>
<dbReference type="EMBL" id="BACD03000011">
    <property type="protein sequence ID" value="GAO47921.1"/>
    <property type="molecule type" value="Genomic_DNA"/>
</dbReference>
<evidence type="ECO:0000256" key="1">
    <source>
        <dbReference type="ARBA" id="ARBA00005417"/>
    </source>
</evidence>
<reference evidence="7 8" key="3">
    <citation type="journal article" date="2015" name="Genome Announc.">
        <title>Draft Genome Sequence of the Archiascomycetous Yeast Saitoella complicata.</title>
        <authorList>
            <person name="Yamauchi K."/>
            <person name="Kondo S."/>
            <person name="Hamamoto M."/>
            <person name="Takahashi Y."/>
            <person name="Ogura Y."/>
            <person name="Hayashi T."/>
            <person name="Nishida H."/>
        </authorList>
    </citation>
    <scope>NUCLEOTIDE SEQUENCE [LARGE SCALE GENOMIC DNA]</scope>
    <source>
        <strain evidence="7 8">NRRL Y-17804</strain>
    </source>
</reference>
<dbReference type="AlphaFoldDB" id="A0A0E9NDZ7"/>
<keyword evidence="2" id="KW-0813">Transport</keyword>
<gene>
    <name evidence="7" type="ORF">G7K_2117-t1</name>
</gene>
<evidence type="ECO:0000313" key="7">
    <source>
        <dbReference type="EMBL" id="GAO47921.1"/>
    </source>
</evidence>
<dbReference type="Pfam" id="PF00005">
    <property type="entry name" value="ABC_tran"/>
    <property type="match status" value="2"/>
</dbReference>
<dbReference type="PANTHER" id="PTHR43117">
    <property type="entry name" value="OSMOPROTECTANT IMPORT ATP-BINDING PROTEIN OSMV"/>
    <property type="match status" value="1"/>
</dbReference>
<keyword evidence="3" id="KW-0547">Nucleotide-binding</keyword>
<organism evidence="7 8">
    <name type="scientific">Saitoella complicata (strain BCRC 22490 / CBS 7301 / JCM 7358 / NBRC 10748 / NRRL Y-17804)</name>
    <dbReference type="NCBI Taxonomy" id="698492"/>
    <lineage>
        <taxon>Eukaryota</taxon>
        <taxon>Fungi</taxon>
        <taxon>Dikarya</taxon>
        <taxon>Ascomycota</taxon>
        <taxon>Taphrinomycotina</taxon>
        <taxon>Taphrinomycotina incertae sedis</taxon>
        <taxon>Saitoella</taxon>
    </lineage>
</organism>
<dbReference type="GO" id="GO:0016887">
    <property type="term" value="F:ATP hydrolysis activity"/>
    <property type="evidence" value="ECO:0007669"/>
    <property type="project" value="InterPro"/>
</dbReference>
<comment type="caution">
    <text evidence="7">The sequence shown here is derived from an EMBL/GenBank/DDBJ whole genome shotgun (WGS) entry which is preliminary data.</text>
</comment>
<dbReference type="GO" id="GO:0005524">
    <property type="term" value="F:ATP binding"/>
    <property type="evidence" value="ECO:0007669"/>
    <property type="project" value="UniProtKB-KW"/>
</dbReference>
<keyword evidence="8" id="KW-1185">Reference proteome</keyword>
<dbReference type="SMART" id="SM00382">
    <property type="entry name" value="AAA"/>
    <property type="match status" value="2"/>
</dbReference>